<dbReference type="InterPro" id="IPR024571">
    <property type="entry name" value="ERAP1-like_C_dom"/>
</dbReference>
<dbReference type="EMBL" id="CAXLJM020000072">
    <property type="protein sequence ID" value="CAL8126796.1"/>
    <property type="molecule type" value="Genomic_DNA"/>
</dbReference>
<evidence type="ECO:0000256" key="8">
    <source>
        <dbReference type="RuleBase" id="RU364040"/>
    </source>
</evidence>
<keyword evidence="6 8" id="KW-0862">Zinc</keyword>
<dbReference type="Proteomes" id="UP001642540">
    <property type="component" value="Unassembled WGS sequence"/>
</dbReference>
<gene>
    <name evidence="13" type="ORF">ODALV1_LOCUS21556</name>
</gene>
<keyword evidence="3 8" id="KW-0645">Protease</keyword>
<dbReference type="PRINTS" id="PR00756">
    <property type="entry name" value="ALADIPTASE"/>
</dbReference>
<evidence type="ECO:0000256" key="5">
    <source>
        <dbReference type="ARBA" id="ARBA00022801"/>
    </source>
</evidence>
<dbReference type="Pfam" id="PF17900">
    <property type="entry name" value="Peptidase_M1_N"/>
    <property type="match status" value="1"/>
</dbReference>
<evidence type="ECO:0000256" key="6">
    <source>
        <dbReference type="ARBA" id="ARBA00022833"/>
    </source>
</evidence>
<feature type="chain" id="PRO_5047397349" description="Aminopeptidase" evidence="9">
    <location>
        <begin position="20"/>
        <end position="936"/>
    </location>
</feature>
<reference evidence="13 14" key="1">
    <citation type="submission" date="2024-08" db="EMBL/GenBank/DDBJ databases">
        <authorList>
            <person name="Cucini C."/>
            <person name="Frati F."/>
        </authorList>
    </citation>
    <scope>NUCLEOTIDE SEQUENCE [LARGE SCALE GENOMIC DNA]</scope>
</reference>
<dbReference type="Gene3D" id="2.60.40.1730">
    <property type="entry name" value="tricorn interacting facor f3 domain"/>
    <property type="match status" value="1"/>
</dbReference>
<evidence type="ECO:0000256" key="7">
    <source>
        <dbReference type="ARBA" id="ARBA00023049"/>
    </source>
</evidence>
<keyword evidence="14" id="KW-1185">Reference proteome</keyword>
<feature type="domain" description="ERAP1-like C-terminal" evidence="11">
    <location>
        <begin position="591"/>
        <end position="898"/>
    </location>
</feature>
<name>A0ABP1RD95_9HEXA</name>
<dbReference type="EC" id="3.4.11.-" evidence="8"/>
<keyword evidence="9" id="KW-0732">Signal</keyword>
<evidence type="ECO:0000313" key="14">
    <source>
        <dbReference type="Proteomes" id="UP001642540"/>
    </source>
</evidence>
<evidence type="ECO:0000259" key="11">
    <source>
        <dbReference type="Pfam" id="PF11838"/>
    </source>
</evidence>
<dbReference type="Gene3D" id="1.10.390.10">
    <property type="entry name" value="Neutral Protease Domain 2"/>
    <property type="match status" value="1"/>
</dbReference>
<feature type="domain" description="Peptidase M1 membrane alanine aminopeptidase" evidence="10">
    <location>
        <begin position="290"/>
        <end position="514"/>
    </location>
</feature>
<comment type="cofactor">
    <cofactor evidence="8">
        <name>Zn(2+)</name>
        <dbReference type="ChEBI" id="CHEBI:29105"/>
    </cofactor>
    <text evidence="8">Binds 1 zinc ion per subunit.</text>
</comment>
<dbReference type="CDD" id="cd09601">
    <property type="entry name" value="M1_APN-Q_like"/>
    <property type="match status" value="1"/>
</dbReference>
<keyword evidence="7 8" id="KW-0482">Metalloprotease</keyword>
<dbReference type="Pfam" id="PF01433">
    <property type="entry name" value="Peptidase_M1"/>
    <property type="match status" value="1"/>
</dbReference>
<keyword evidence="5 8" id="KW-0378">Hydrolase</keyword>
<dbReference type="InterPro" id="IPR027268">
    <property type="entry name" value="Peptidase_M4/M1_CTD_sf"/>
</dbReference>
<comment type="subcellular location">
    <subcellularLocation>
        <location evidence="1">Cell membrane</location>
        <topology evidence="1">Lipid-anchor</topology>
        <topology evidence="1">GPI-anchor</topology>
    </subcellularLocation>
</comment>
<dbReference type="Gene3D" id="2.60.40.1910">
    <property type="match status" value="1"/>
</dbReference>
<evidence type="ECO:0000256" key="9">
    <source>
        <dbReference type="SAM" id="SignalP"/>
    </source>
</evidence>
<dbReference type="InterPro" id="IPR014782">
    <property type="entry name" value="Peptidase_M1_dom"/>
</dbReference>
<evidence type="ECO:0000256" key="3">
    <source>
        <dbReference type="ARBA" id="ARBA00022670"/>
    </source>
</evidence>
<accession>A0ABP1RD95</accession>
<comment type="similarity">
    <text evidence="2 8">Belongs to the peptidase M1 family.</text>
</comment>
<sequence length="936" mass="104120">MKDLIRILAAALLLGVCLAQLPLQVKPRPRGFPGKRDGIKRNANIEPLYRLNNTFIPSHYDVEVRVILDNDDTVGPQFTAPGKVRIVGVNQERSSRIVLHTNALTVNESSITVTLTATPDQPLDISGISEDDERDFFIIELGSEIDAEAEVEIYMEHIARIPSSGVGLFYREYQTETGETRRLAATQFESVEARRMFPCFDEPDLKAVFELTVIRKDNYTSLANTELVSSTADPQNSGWSIDKYAPTVKMSSYLVAISVHDYSYAEALFGEKPARTYAPKHLIDSGGGNYTADVQAASLSFYESYYNETYKLSKMDSVAVPGFGGAMENWGMNVYGTPYILFFPGEDSEAHRNLVTLIIAHELAHQWFGNLVTLKWWNEVYLNEGLTTYTQYLGMEAVSPDLMGVEFAILDAVQYSMLYDASEYTHPLSSDVSTPDEIDSMFSTISYEKGASVLRMVDGFLTRETLRKGLQAYLKKMSFQGAQQQDLFDSLEEAASADNRLPEGLTMNNIMSSWTLQAGHPLVRVQIANATAVQISQERFRNDGSSDSEGSWYVPVTIVTEDRPSLENNIPQVWLQKDGEAQIIEHDLSKWIMINQNVTGFYRVLYDQPLQLLIQNQLESDASVISPLSRSQLLDDYFVLANQKYVSIEAALNLTRYLAQETHFTVWSTFFSHFSEIYTLFASHPGYSLLQGYLLPKLDAALAAVGVEESPSRTGALAILRADLLDWACSLGSPVCYEYANVLLAQWQANPNTSPISSVDARATLECAIVAAGGNPAFDFVFAKYQDSGNSAEIRDELLSALACTTEISVMNELLNKTLDSTSGLTAEDASSVLTKVTASALGRTVILDFLSENLEDVINVIGNGNLQPISRIFGTLRSYLSTQAQLDQLQAFVSANQETLTPISMDITVAIRVIQENISWMDTTGFEIWMWLWFL</sequence>
<dbReference type="InterPro" id="IPR045357">
    <property type="entry name" value="Aminopeptidase_N-like_N"/>
</dbReference>
<dbReference type="SUPFAM" id="SSF55486">
    <property type="entry name" value="Metalloproteases ('zincins'), catalytic domain"/>
    <property type="match status" value="1"/>
</dbReference>
<evidence type="ECO:0000256" key="4">
    <source>
        <dbReference type="ARBA" id="ARBA00022723"/>
    </source>
</evidence>
<evidence type="ECO:0000259" key="12">
    <source>
        <dbReference type="Pfam" id="PF17900"/>
    </source>
</evidence>
<dbReference type="Pfam" id="PF11838">
    <property type="entry name" value="ERAP1_C"/>
    <property type="match status" value="1"/>
</dbReference>
<protein>
    <recommendedName>
        <fullName evidence="8">Aminopeptidase</fullName>
        <ecNumber evidence="8">3.4.11.-</ecNumber>
    </recommendedName>
</protein>
<evidence type="ECO:0000259" key="10">
    <source>
        <dbReference type="Pfam" id="PF01433"/>
    </source>
</evidence>
<evidence type="ECO:0000256" key="1">
    <source>
        <dbReference type="ARBA" id="ARBA00004609"/>
    </source>
</evidence>
<evidence type="ECO:0000256" key="2">
    <source>
        <dbReference type="ARBA" id="ARBA00010136"/>
    </source>
</evidence>
<dbReference type="InterPro" id="IPR001930">
    <property type="entry name" value="Peptidase_M1"/>
</dbReference>
<dbReference type="SUPFAM" id="SSF63737">
    <property type="entry name" value="Leukotriene A4 hydrolase N-terminal domain"/>
    <property type="match status" value="1"/>
</dbReference>
<dbReference type="InterPro" id="IPR034016">
    <property type="entry name" value="M1_APN-typ"/>
</dbReference>
<feature type="signal peptide" evidence="9">
    <location>
        <begin position="1"/>
        <end position="19"/>
    </location>
</feature>
<organism evidence="13 14">
    <name type="scientific">Orchesella dallaii</name>
    <dbReference type="NCBI Taxonomy" id="48710"/>
    <lineage>
        <taxon>Eukaryota</taxon>
        <taxon>Metazoa</taxon>
        <taxon>Ecdysozoa</taxon>
        <taxon>Arthropoda</taxon>
        <taxon>Hexapoda</taxon>
        <taxon>Collembola</taxon>
        <taxon>Entomobryomorpha</taxon>
        <taxon>Entomobryoidea</taxon>
        <taxon>Orchesellidae</taxon>
        <taxon>Orchesellinae</taxon>
        <taxon>Orchesella</taxon>
    </lineage>
</organism>
<dbReference type="InterPro" id="IPR050344">
    <property type="entry name" value="Peptidase_M1_aminopeptidases"/>
</dbReference>
<dbReference type="PANTHER" id="PTHR11533">
    <property type="entry name" value="PROTEASE M1 ZINC METALLOPROTEASE"/>
    <property type="match status" value="1"/>
</dbReference>
<feature type="domain" description="Aminopeptidase N-like N-terminal" evidence="12">
    <location>
        <begin position="57"/>
        <end position="254"/>
    </location>
</feature>
<proteinExistence type="inferred from homology"/>
<keyword evidence="8" id="KW-0031">Aminopeptidase</keyword>
<dbReference type="PANTHER" id="PTHR11533:SF294">
    <property type="entry name" value="THYROTROPIN-RELEASING HORMONE-DEGRADING ECTOENZYME"/>
    <property type="match status" value="1"/>
</dbReference>
<evidence type="ECO:0000313" key="13">
    <source>
        <dbReference type="EMBL" id="CAL8126796.1"/>
    </source>
</evidence>
<dbReference type="Gene3D" id="1.25.50.20">
    <property type="match status" value="1"/>
</dbReference>
<dbReference type="InterPro" id="IPR042097">
    <property type="entry name" value="Aminopeptidase_N-like_N_sf"/>
</dbReference>
<comment type="caution">
    <text evidence="13">The sequence shown here is derived from an EMBL/GenBank/DDBJ whole genome shotgun (WGS) entry which is preliminary data.</text>
</comment>
<keyword evidence="4 8" id="KW-0479">Metal-binding</keyword>